<evidence type="ECO:0000259" key="3">
    <source>
        <dbReference type="PROSITE" id="PS50110"/>
    </source>
</evidence>
<comment type="caution">
    <text evidence="4">The sequence shown here is derived from an EMBL/GenBank/DDBJ whole genome shotgun (WGS) entry which is preliminary data.</text>
</comment>
<name>A0ABV7KY53_9PROT</name>
<dbReference type="EMBL" id="JBHRTR010000019">
    <property type="protein sequence ID" value="MFC3227076.1"/>
    <property type="molecule type" value="Genomic_DNA"/>
</dbReference>
<gene>
    <name evidence="4" type="ORF">ACFOGJ_07540</name>
</gene>
<dbReference type="RefSeq" id="WP_379899237.1">
    <property type="nucleotide sequence ID" value="NZ_JBHRTR010000019.1"/>
</dbReference>
<protein>
    <submittedName>
        <fullName evidence="4">Response regulator</fullName>
    </submittedName>
</protein>
<feature type="modified residue" description="4-aspartylphosphate" evidence="2">
    <location>
        <position position="59"/>
    </location>
</feature>
<keyword evidence="1 2" id="KW-0597">Phosphoprotein</keyword>
<accession>A0ABV7KY53</accession>
<dbReference type="Proteomes" id="UP001595528">
    <property type="component" value="Unassembled WGS sequence"/>
</dbReference>
<keyword evidence="5" id="KW-1185">Reference proteome</keyword>
<dbReference type="CDD" id="cd17546">
    <property type="entry name" value="REC_hyHK_CKI1_RcsC-like"/>
    <property type="match status" value="1"/>
</dbReference>
<dbReference type="InterPro" id="IPR011006">
    <property type="entry name" value="CheY-like_superfamily"/>
</dbReference>
<feature type="domain" description="Response regulatory" evidence="3">
    <location>
        <begin position="9"/>
        <end position="128"/>
    </location>
</feature>
<reference evidence="5" key="1">
    <citation type="journal article" date="2019" name="Int. J. Syst. Evol. Microbiol.">
        <title>The Global Catalogue of Microorganisms (GCM) 10K type strain sequencing project: providing services to taxonomists for standard genome sequencing and annotation.</title>
        <authorList>
            <consortium name="The Broad Institute Genomics Platform"/>
            <consortium name="The Broad Institute Genome Sequencing Center for Infectious Disease"/>
            <person name="Wu L."/>
            <person name="Ma J."/>
        </authorList>
    </citation>
    <scope>NUCLEOTIDE SEQUENCE [LARGE SCALE GENOMIC DNA]</scope>
    <source>
        <strain evidence="5">KCTC 42964</strain>
    </source>
</reference>
<organism evidence="4 5">
    <name type="scientific">Marinibaculum pumilum</name>
    <dbReference type="NCBI Taxonomy" id="1766165"/>
    <lineage>
        <taxon>Bacteria</taxon>
        <taxon>Pseudomonadati</taxon>
        <taxon>Pseudomonadota</taxon>
        <taxon>Alphaproteobacteria</taxon>
        <taxon>Rhodospirillales</taxon>
        <taxon>Rhodospirillaceae</taxon>
        <taxon>Marinibaculum</taxon>
    </lineage>
</organism>
<dbReference type="PROSITE" id="PS50110">
    <property type="entry name" value="RESPONSE_REGULATORY"/>
    <property type="match status" value="1"/>
</dbReference>
<dbReference type="Gene3D" id="3.40.50.2300">
    <property type="match status" value="1"/>
</dbReference>
<dbReference type="Pfam" id="PF00072">
    <property type="entry name" value="Response_reg"/>
    <property type="match status" value="1"/>
</dbReference>
<dbReference type="SUPFAM" id="SSF52172">
    <property type="entry name" value="CheY-like"/>
    <property type="match status" value="1"/>
</dbReference>
<sequence length="170" mass="18917">MAYRFDRITLLVVEDNANMRRLVGAVLSAIGIVNVHWATNVPDALKLLQEVPVDIVLTDYNMQPVDGLTFTRMLRDSERNDAPFLPIIMMTGHATKKIVAAARNAGVTEFLAKPVSVASMYDRLVEVIENPRPFVKTGSFFGPDRRRQVKSFEVERRGTGAAEDAGEVEL</sequence>
<dbReference type="SMART" id="SM00448">
    <property type="entry name" value="REC"/>
    <property type="match status" value="1"/>
</dbReference>
<dbReference type="InterPro" id="IPR001789">
    <property type="entry name" value="Sig_transdc_resp-reg_receiver"/>
</dbReference>
<dbReference type="PANTHER" id="PTHR44591">
    <property type="entry name" value="STRESS RESPONSE REGULATOR PROTEIN 1"/>
    <property type="match status" value="1"/>
</dbReference>
<evidence type="ECO:0000256" key="2">
    <source>
        <dbReference type="PROSITE-ProRule" id="PRU00169"/>
    </source>
</evidence>
<evidence type="ECO:0000256" key="1">
    <source>
        <dbReference type="ARBA" id="ARBA00022553"/>
    </source>
</evidence>
<proteinExistence type="predicted"/>
<evidence type="ECO:0000313" key="5">
    <source>
        <dbReference type="Proteomes" id="UP001595528"/>
    </source>
</evidence>
<dbReference type="PANTHER" id="PTHR44591:SF3">
    <property type="entry name" value="RESPONSE REGULATORY DOMAIN-CONTAINING PROTEIN"/>
    <property type="match status" value="1"/>
</dbReference>
<evidence type="ECO:0000313" key="4">
    <source>
        <dbReference type="EMBL" id="MFC3227076.1"/>
    </source>
</evidence>
<dbReference type="InterPro" id="IPR050595">
    <property type="entry name" value="Bact_response_regulator"/>
</dbReference>